<keyword evidence="1" id="KW-0614">Plasmid</keyword>
<evidence type="ECO:0000313" key="1">
    <source>
        <dbReference type="EMBL" id="CBJ53266.1"/>
    </source>
</evidence>
<accession>D8P2Y0</accession>
<organism evidence="1">
    <name type="scientific">Ralstonia solanacearum CFBP2957</name>
    <dbReference type="NCBI Taxonomy" id="859656"/>
    <lineage>
        <taxon>Bacteria</taxon>
        <taxon>Pseudomonadati</taxon>
        <taxon>Pseudomonadota</taxon>
        <taxon>Betaproteobacteria</taxon>
        <taxon>Burkholderiales</taxon>
        <taxon>Burkholderiaceae</taxon>
        <taxon>Ralstonia</taxon>
        <taxon>Ralstonia solanacearum species complex</taxon>
    </lineage>
</organism>
<sequence>MVLDWTAVDSPSIKILNFFQLRNLNTPLRCCCLLRVKMAGFAPHGDASWIRHFYSLV</sequence>
<proteinExistence type="predicted"/>
<dbReference type="EMBL" id="FP885907">
    <property type="protein sequence ID" value="CBJ53266.1"/>
    <property type="molecule type" value="Genomic_DNA"/>
</dbReference>
<name>D8P2Y0_RALSL</name>
<gene>
    <name evidence="1" type="ORF">RCFBP_mp10479</name>
</gene>
<geneLocation type="plasmid" evidence="1">
    <name>RCFBPv3_mp</name>
</geneLocation>
<protein>
    <submittedName>
        <fullName evidence="1">Uncharacterized protein</fullName>
    </submittedName>
</protein>
<reference evidence="1" key="1">
    <citation type="journal article" date="2010" name="BMC Genomics">
        <title>Genomes of three tomato pathogens within the Ralstonia solanacearum species complex reveal significant evolutionary divergence.</title>
        <authorList>
            <person name="Remenant B."/>
            <person name="Coupat-Goutaland B."/>
            <person name="Guidot A."/>
            <person name="Cellier G."/>
            <person name="Wicker E."/>
            <person name="Allen C."/>
            <person name="Fegan M."/>
            <person name="Pruvost O."/>
            <person name="Elbaz M."/>
            <person name="Calteau A."/>
            <person name="Salvignol G."/>
            <person name="Mornico D."/>
            <person name="Mangenot S."/>
            <person name="Barbe V."/>
            <person name="Medigue C."/>
            <person name="Prior P."/>
        </authorList>
    </citation>
    <scope>NUCLEOTIDE SEQUENCE [LARGE SCALE GENOMIC DNA]</scope>
    <source>
        <strain evidence="1">CFBP2957</strain>
        <plasmid evidence="1">RCFBPv3_mp</plasmid>
    </source>
</reference>
<dbReference type="AlphaFoldDB" id="D8P2Y0"/>
<reference evidence="1" key="2">
    <citation type="submission" date="2010-02" db="EMBL/GenBank/DDBJ databases">
        <authorList>
            <person name="Genoscope - CEA"/>
        </authorList>
    </citation>
    <scope>NUCLEOTIDE SEQUENCE</scope>
    <source>
        <strain evidence="1">CFBP2957</strain>
        <plasmid evidence="1">RCFBPv3_mp</plasmid>
    </source>
</reference>